<evidence type="ECO:0000313" key="2">
    <source>
        <dbReference type="EMBL" id="MFD1373236.1"/>
    </source>
</evidence>
<dbReference type="PANTHER" id="PTHR43798:SF33">
    <property type="entry name" value="HYDROLASE, PUTATIVE (AFU_ORTHOLOGUE AFUA_2G14860)-RELATED"/>
    <property type="match status" value="1"/>
</dbReference>
<evidence type="ECO:0000313" key="3">
    <source>
        <dbReference type="Proteomes" id="UP001597183"/>
    </source>
</evidence>
<dbReference type="SUPFAM" id="SSF53474">
    <property type="entry name" value="alpha/beta-Hydrolases"/>
    <property type="match status" value="1"/>
</dbReference>
<dbReference type="GO" id="GO:0016787">
    <property type="term" value="F:hydrolase activity"/>
    <property type="evidence" value="ECO:0007669"/>
    <property type="project" value="UniProtKB-KW"/>
</dbReference>
<dbReference type="Gene3D" id="3.40.50.1820">
    <property type="entry name" value="alpha/beta hydrolase"/>
    <property type="match status" value="1"/>
</dbReference>
<keyword evidence="3" id="KW-1185">Reference proteome</keyword>
<sequence length="255" mass="27934">MVFVHGGPGMDSSYMRGPLDWLGDHFELFFYDQKPRVGDDPASVKSAAESVDELVAIVAGLPSGPDRPIHLVAHSWGTYLAIQAVKRLRQQVATLTLISSLPLTWDQLNESVGRFVARVEPAVADEVGALEQVGTEDAGRTIMGLIGQFYLSPAVRDRLTLKIDRYNPFIDMQLTRSIEGYDERGDLAFADDVPVSLIYGTDDYMQPSGTQELVKDGNQILIPDAGHFPFTEQPEAFAAAMRRLLPIADGSPNAD</sequence>
<name>A0ABW4AST2_9ACTN</name>
<organism evidence="2 3">
    <name type="scientific">Actinoplanes sichuanensis</name>
    <dbReference type="NCBI Taxonomy" id="512349"/>
    <lineage>
        <taxon>Bacteria</taxon>
        <taxon>Bacillati</taxon>
        <taxon>Actinomycetota</taxon>
        <taxon>Actinomycetes</taxon>
        <taxon>Micromonosporales</taxon>
        <taxon>Micromonosporaceae</taxon>
        <taxon>Actinoplanes</taxon>
    </lineage>
</organism>
<dbReference type="InterPro" id="IPR000073">
    <property type="entry name" value="AB_hydrolase_1"/>
</dbReference>
<dbReference type="Proteomes" id="UP001597183">
    <property type="component" value="Unassembled WGS sequence"/>
</dbReference>
<accession>A0ABW4AST2</accession>
<proteinExistence type="predicted"/>
<dbReference type="InterPro" id="IPR050266">
    <property type="entry name" value="AB_hydrolase_sf"/>
</dbReference>
<protein>
    <submittedName>
        <fullName evidence="2">Alpha/beta fold hydrolase</fullName>
    </submittedName>
</protein>
<dbReference type="PANTHER" id="PTHR43798">
    <property type="entry name" value="MONOACYLGLYCEROL LIPASE"/>
    <property type="match status" value="1"/>
</dbReference>
<dbReference type="InterPro" id="IPR029058">
    <property type="entry name" value="AB_hydrolase_fold"/>
</dbReference>
<evidence type="ECO:0000259" key="1">
    <source>
        <dbReference type="Pfam" id="PF12697"/>
    </source>
</evidence>
<dbReference type="EMBL" id="JBHTMK010000064">
    <property type="protein sequence ID" value="MFD1373236.1"/>
    <property type="molecule type" value="Genomic_DNA"/>
</dbReference>
<gene>
    <name evidence="2" type="ORF">ACFQ5G_48575</name>
</gene>
<dbReference type="RefSeq" id="WP_317796976.1">
    <property type="nucleotide sequence ID" value="NZ_AP028461.1"/>
</dbReference>
<comment type="caution">
    <text evidence="2">The sequence shown here is derived from an EMBL/GenBank/DDBJ whole genome shotgun (WGS) entry which is preliminary data.</text>
</comment>
<dbReference type="Pfam" id="PF12697">
    <property type="entry name" value="Abhydrolase_6"/>
    <property type="match status" value="1"/>
</dbReference>
<feature type="domain" description="AB hydrolase-1" evidence="1">
    <location>
        <begin position="1"/>
        <end position="240"/>
    </location>
</feature>
<reference evidence="3" key="1">
    <citation type="journal article" date="2019" name="Int. J. Syst. Evol. Microbiol.">
        <title>The Global Catalogue of Microorganisms (GCM) 10K type strain sequencing project: providing services to taxonomists for standard genome sequencing and annotation.</title>
        <authorList>
            <consortium name="The Broad Institute Genomics Platform"/>
            <consortium name="The Broad Institute Genome Sequencing Center for Infectious Disease"/>
            <person name="Wu L."/>
            <person name="Ma J."/>
        </authorList>
    </citation>
    <scope>NUCLEOTIDE SEQUENCE [LARGE SCALE GENOMIC DNA]</scope>
    <source>
        <strain evidence="3">CCM 7526</strain>
    </source>
</reference>
<keyword evidence="2" id="KW-0378">Hydrolase</keyword>